<dbReference type="Pfam" id="PF00352">
    <property type="entry name" value="TBP"/>
    <property type="match status" value="2"/>
</dbReference>
<protein>
    <recommendedName>
        <fullName evidence="7">TATA-box binding protein</fullName>
    </recommendedName>
</protein>
<organism evidence="5 6">
    <name type="scientific">Pseudocohnilembus persalinus</name>
    <name type="common">Ciliate</name>
    <dbReference type="NCBI Taxonomy" id="266149"/>
    <lineage>
        <taxon>Eukaryota</taxon>
        <taxon>Sar</taxon>
        <taxon>Alveolata</taxon>
        <taxon>Ciliophora</taxon>
        <taxon>Intramacronucleata</taxon>
        <taxon>Oligohymenophorea</taxon>
        <taxon>Scuticociliatia</taxon>
        <taxon>Philasterida</taxon>
        <taxon>Pseudocohnilembidae</taxon>
        <taxon>Pseudocohnilembus</taxon>
    </lineage>
</organism>
<name>A0A0V0QR07_PSEPJ</name>
<keyword evidence="4" id="KW-0175">Coiled coil</keyword>
<dbReference type="PANTHER" id="PTHR10126">
    <property type="entry name" value="TATA-BOX BINDING PROTEIN"/>
    <property type="match status" value="1"/>
</dbReference>
<comment type="caution">
    <text evidence="5">The sequence shown here is derived from an EMBL/GenBank/DDBJ whole genome shotgun (WGS) entry which is preliminary data.</text>
</comment>
<dbReference type="Proteomes" id="UP000054937">
    <property type="component" value="Unassembled WGS sequence"/>
</dbReference>
<evidence type="ECO:0000313" key="5">
    <source>
        <dbReference type="EMBL" id="KRX04713.1"/>
    </source>
</evidence>
<sequence>MQQTQSNFPIFKNNNYNKKNIYNCEVNKNNLKIVNSVSVVEYGKQIDLNKVVLKMQNCEQKQRFPCIVARFLDPKGTALIFQTGKIIIIGCDSQQKSQQIADQVIKKIQKNQKESKKNKKIKEKEMKKHLQEEKCIKPQIEIKNLIATYNLGYEVGLESLEFYLQQNYQFNKEFLFKKSDVIKGITFTFSESKSKFTFKKTKHHKISSVIIKIFRTGKCTIMGAKEENQILTHLKTVKQILNEFNTISNCQHLNIKN</sequence>
<evidence type="ECO:0008006" key="7">
    <source>
        <dbReference type="Google" id="ProtNLM"/>
    </source>
</evidence>
<dbReference type="OMA" id="NCEYEPE"/>
<dbReference type="PRINTS" id="PR00686">
    <property type="entry name" value="TIFACTORIID"/>
</dbReference>
<feature type="coiled-coil region" evidence="4">
    <location>
        <begin position="105"/>
        <end position="133"/>
    </location>
</feature>
<dbReference type="OrthoDB" id="2127950at2759"/>
<comment type="similarity">
    <text evidence="1">Belongs to the TBP family.</text>
</comment>
<evidence type="ECO:0000256" key="2">
    <source>
        <dbReference type="ARBA" id="ARBA00023125"/>
    </source>
</evidence>
<dbReference type="InParanoid" id="A0A0V0QR07"/>
<keyword evidence="2" id="KW-0238">DNA-binding</keyword>
<evidence type="ECO:0000313" key="6">
    <source>
        <dbReference type="Proteomes" id="UP000054937"/>
    </source>
</evidence>
<evidence type="ECO:0000256" key="4">
    <source>
        <dbReference type="SAM" id="Coils"/>
    </source>
</evidence>
<dbReference type="GO" id="GO:0006352">
    <property type="term" value="P:DNA-templated transcription initiation"/>
    <property type="evidence" value="ECO:0007669"/>
    <property type="project" value="InterPro"/>
</dbReference>
<dbReference type="EMBL" id="LDAU01000112">
    <property type="protein sequence ID" value="KRX04713.1"/>
    <property type="molecule type" value="Genomic_DNA"/>
</dbReference>
<gene>
    <name evidence="5" type="ORF">PPERSA_03104</name>
</gene>
<accession>A0A0V0QR07</accession>
<keyword evidence="6" id="KW-1185">Reference proteome</keyword>
<dbReference type="Gene3D" id="3.30.310.10">
    <property type="entry name" value="TATA-Binding Protein"/>
    <property type="match status" value="2"/>
</dbReference>
<keyword evidence="3" id="KW-0804">Transcription</keyword>
<dbReference type="SUPFAM" id="SSF55945">
    <property type="entry name" value="TATA-box binding protein-like"/>
    <property type="match status" value="2"/>
</dbReference>
<evidence type="ECO:0000256" key="3">
    <source>
        <dbReference type="ARBA" id="ARBA00023163"/>
    </source>
</evidence>
<proteinExistence type="inferred from homology"/>
<dbReference type="InterPro" id="IPR012295">
    <property type="entry name" value="TBP_dom_sf"/>
</dbReference>
<dbReference type="InterPro" id="IPR000814">
    <property type="entry name" value="TBP"/>
</dbReference>
<evidence type="ECO:0000256" key="1">
    <source>
        <dbReference type="ARBA" id="ARBA00005560"/>
    </source>
</evidence>
<reference evidence="5 6" key="1">
    <citation type="journal article" date="2015" name="Sci. Rep.">
        <title>Genome of the facultative scuticociliatosis pathogen Pseudocohnilembus persalinus provides insight into its virulence through horizontal gene transfer.</title>
        <authorList>
            <person name="Xiong J."/>
            <person name="Wang G."/>
            <person name="Cheng J."/>
            <person name="Tian M."/>
            <person name="Pan X."/>
            <person name="Warren A."/>
            <person name="Jiang C."/>
            <person name="Yuan D."/>
            <person name="Miao W."/>
        </authorList>
    </citation>
    <scope>NUCLEOTIDE SEQUENCE [LARGE SCALE GENOMIC DNA]</scope>
    <source>
        <strain evidence="5">36N120E</strain>
    </source>
</reference>
<dbReference type="AlphaFoldDB" id="A0A0V0QR07"/>
<dbReference type="GO" id="GO:0003677">
    <property type="term" value="F:DNA binding"/>
    <property type="evidence" value="ECO:0007669"/>
    <property type="project" value="UniProtKB-KW"/>
</dbReference>